<sequence>MEPTRGMCGPDLRLHSGLRVGGRNEDGGGTPTRGVPELDSWGSQRGGTGAAGFAPPSRPGVRCAPWLGLSLCLNEVTGPEGDKRSGRPAVVLGSDRSGPALWRRSVAVGSQHCARQTTWVPGPPPHGLEVQKQLCPDRRKGKMVGLTLVAVVGHFPRITEGHQDTKMSWTSDEWQPLSQDGIGDTW</sequence>
<feature type="region of interest" description="Disordered" evidence="1">
    <location>
        <begin position="163"/>
        <end position="186"/>
    </location>
</feature>
<evidence type="ECO:0000313" key="3">
    <source>
        <dbReference type="Proteomes" id="UP001066276"/>
    </source>
</evidence>
<reference evidence="2" key="1">
    <citation type="journal article" date="2022" name="bioRxiv">
        <title>Sequencing and chromosome-scale assembly of the giantPleurodeles waltlgenome.</title>
        <authorList>
            <person name="Brown T."/>
            <person name="Elewa A."/>
            <person name="Iarovenko S."/>
            <person name="Subramanian E."/>
            <person name="Araus A.J."/>
            <person name="Petzold A."/>
            <person name="Susuki M."/>
            <person name="Suzuki K.-i.T."/>
            <person name="Hayashi T."/>
            <person name="Toyoda A."/>
            <person name="Oliveira C."/>
            <person name="Osipova E."/>
            <person name="Leigh N.D."/>
            <person name="Simon A."/>
            <person name="Yun M.H."/>
        </authorList>
    </citation>
    <scope>NUCLEOTIDE SEQUENCE</scope>
    <source>
        <strain evidence="2">20211129_DDA</strain>
        <tissue evidence="2">Liver</tissue>
    </source>
</reference>
<accession>A0AAV7X1P1</accession>
<feature type="compositionally biased region" description="Polar residues" evidence="1">
    <location>
        <begin position="166"/>
        <end position="178"/>
    </location>
</feature>
<dbReference type="Proteomes" id="UP001066276">
    <property type="component" value="Chromosome 1_1"/>
</dbReference>
<proteinExistence type="predicted"/>
<organism evidence="2 3">
    <name type="scientific">Pleurodeles waltl</name>
    <name type="common">Iberian ribbed newt</name>
    <dbReference type="NCBI Taxonomy" id="8319"/>
    <lineage>
        <taxon>Eukaryota</taxon>
        <taxon>Metazoa</taxon>
        <taxon>Chordata</taxon>
        <taxon>Craniata</taxon>
        <taxon>Vertebrata</taxon>
        <taxon>Euteleostomi</taxon>
        <taxon>Amphibia</taxon>
        <taxon>Batrachia</taxon>
        <taxon>Caudata</taxon>
        <taxon>Salamandroidea</taxon>
        <taxon>Salamandridae</taxon>
        <taxon>Pleurodelinae</taxon>
        <taxon>Pleurodeles</taxon>
    </lineage>
</organism>
<protein>
    <submittedName>
        <fullName evidence="2">Uncharacterized protein</fullName>
    </submittedName>
</protein>
<feature type="region of interest" description="Disordered" evidence="1">
    <location>
        <begin position="1"/>
        <end position="56"/>
    </location>
</feature>
<name>A0AAV7X1P1_PLEWA</name>
<dbReference type="AlphaFoldDB" id="A0AAV7X1P1"/>
<dbReference type="EMBL" id="JANPWB010000001">
    <property type="protein sequence ID" value="KAJ1219006.1"/>
    <property type="molecule type" value="Genomic_DNA"/>
</dbReference>
<evidence type="ECO:0000256" key="1">
    <source>
        <dbReference type="SAM" id="MobiDB-lite"/>
    </source>
</evidence>
<gene>
    <name evidence="2" type="ORF">NDU88_006577</name>
</gene>
<comment type="caution">
    <text evidence="2">The sequence shown here is derived from an EMBL/GenBank/DDBJ whole genome shotgun (WGS) entry which is preliminary data.</text>
</comment>
<keyword evidence="3" id="KW-1185">Reference proteome</keyword>
<evidence type="ECO:0000313" key="2">
    <source>
        <dbReference type="EMBL" id="KAJ1219006.1"/>
    </source>
</evidence>